<protein>
    <submittedName>
        <fullName evidence="4">SpoIIE family protein phosphatase</fullName>
    </submittedName>
</protein>
<gene>
    <name evidence="4" type="ORF">KMW28_13945</name>
</gene>
<evidence type="ECO:0000313" key="5">
    <source>
        <dbReference type="Proteomes" id="UP000678679"/>
    </source>
</evidence>
<dbReference type="SUPFAM" id="SSF81606">
    <property type="entry name" value="PP2C-like"/>
    <property type="match status" value="1"/>
</dbReference>
<dbReference type="Proteomes" id="UP000678679">
    <property type="component" value="Chromosome 1"/>
</dbReference>
<dbReference type="AlphaFoldDB" id="A0AAX1N4I0"/>
<keyword evidence="1" id="KW-0378">Hydrolase</keyword>
<feature type="domain" description="PPM-type phosphatase" evidence="3">
    <location>
        <begin position="78"/>
        <end position="306"/>
    </location>
</feature>
<evidence type="ECO:0000256" key="2">
    <source>
        <dbReference type="SAM" id="Coils"/>
    </source>
</evidence>
<dbReference type="Gene3D" id="3.60.40.10">
    <property type="entry name" value="PPM-type phosphatase domain"/>
    <property type="match status" value="1"/>
</dbReference>
<sequence>MYIISILSLSFLVIALFMVIRKTKLQKQKVEQVKEELDKALLEVNEQNIKITNSLRAAQTIQHAILPPSELLKKVFNSYFTIYRPKDIVSGDFYWYGESQGEDDITYKYFACVDCTGHGVPGALMSMIGKTILQEIVDKGLAKDPAKILEMINTRIISYLRQQENSINDGMDISLIRFTDQEGSVKSIDFAGAKSDIYKIDKQKNTLKRYRGSRKFIGGHQRKDINFSTTNIPINKGDYIFMLTDGLLDQNNIKNDKFGRRYFEDYLRQHSNNPLKDVGDLLEAALDVHQKNVPQRDDITVIGIEMK</sequence>
<proteinExistence type="predicted"/>
<dbReference type="RefSeq" id="WP_169665094.1">
    <property type="nucleotide sequence ID" value="NZ_CP076132.1"/>
</dbReference>
<evidence type="ECO:0000313" key="4">
    <source>
        <dbReference type="EMBL" id="QWG00753.1"/>
    </source>
</evidence>
<evidence type="ECO:0000256" key="1">
    <source>
        <dbReference type="ARBA" id="ARBA00022801"/>
    </source>
</evidence>
<dbReference type="KEGG" id="fya:KMW28_13945"/>
<evidence type="ECO:0000259" key="3">
    <source>
        <dbReference type="SMART" id="SM00331"/>
    </source>
</evidence>
<dbReference type="PANTHER" id="PTHR43156:SF9">
    <property type="entry name" value="HAMP DOMAIN-CONTAINING PROTEIN"/>
    <property type="match status" value="1"/>
</dbReference>
<dbReference type="InterPro" id="IPR036457">
    <property type="entry name" value="PPM-type-like_dom_sf"/>
</dbReference>
<organism evidence="4 5">
    <name type="scientific">Flammeovirga yaeyamensis</name>
    <dbReference type="NCBI Taxonomy" id="367791"/>
    <lineage>
        <taxon>Bacteria</taxon>
        <taxon>Pseudomonadati</taxon>
        <taxon>Bacteroidota</taxon>
        <taxon>Cytophagia</taxon>
        <taxon>Cytophagales</taxon>
        <taxon>Flammeovirgaceae</taxon>
        <taxon>Flammeovirga</taxon>
    </lineage>
</organism>
<dbReference type="SMART" id="SM00331">
    <property type="entry name" value="PP2C_SIG"/>
    <property type="match status" value="1"/>
</dbReference>
<dbReference type="InterPro" id="IPR052016">
    <property type="entry name" value="Bact_Sigma-Reg"/>
</dbReference>
<accession>A0AAX1N4I0</accession>
<dbReference type="EMBL" id="CP076132">
    <property type="protein sequence ID" value="QWG00753.1"/>
    <property type="molecule type" value="Genomic_DNA"/>
</dbReference>
<name>A0AAX1N4I0_9BACT</name>
<dbReference type="GO" id="GO:0016791">
    <property type="term" value="F:phosphatase activity"/>
    <property type="evidence" value="ECO:0007669"/>
    <property type="project" value="TreeGrafter"/>
</dbReference>
<dbReference type="InterPro" id="IPR001932">
    <property type="entry name" value="PPM-type_phosphatase-like_dom"/>
</dbReference>
<feature type="coiled-coil region" evidence="2">
    <location>
        <begin position="20"/>
        <end position="50"/>
    </location>
</feature>
<dbReference type="Pfam" id="PF07228">
    <property type="entry name" value="SpoIIE"/>
    <property type="match status" value="1"/>
</dbReference>
<keyword evidence="5" id="KW-1185">Reference proteome</keyword>
<dbReference type="PANTHER" id="PTHR43156">
    <property type="entry name" value="STAGE II SPORULATION PROTEIN E-RELATED"/>
    <property type="match status" value="1"/>
</dbReference>
<reference evidence="4 5" key="1">
    <citation type="submission" date="2021-05" db="EMBL/GenBank/DDBJ databases">
        <title>Comparative genomic studies on the polysaccharide-degrading batcterial strains of the Flammeovirga genus.</title>
        <authorList>
            <person name="Zewei F."/>
            <person name="Zheng Z."/>
            <person name="Yu L."/>
            <person name="Ruyue G."/>
            <person name="Yanhong M."/>
            <person name="Yuanyuan C."/>
            <person name="Jingyan G."/>
            <person name="Wenjun H."/>
        </authorList>
    </citation>
    <scope>NUCLEOTIDE SEQUENCE [LARGE SCALE GENOMIC DNA]</scope>
    <source>
        <strain evidence="4 5">NBRC:100898</strain>
    </source>
</reference>
<keyword evidence="2" id="KW-0175">Coiled coil</keyword>